<name>A0A9Q0GX20_9MAGN</name>
<dbReference type="Proteomes" id="UP001141806">
    <property type="component" value="Unassembled WGS sequence"/>
</dbReference>
<keyword evidence="3" id="KW-1185">Reference proteome</keyword>
<dbReference type="PANTHER" id="PTHR31348">
    <property type="entry name" value="EID1-LIKE F-BOX PROTEIN 2-RELATED"/>
    <property type="match status" value="1"/>
</dbReference>
<dbReference type="EMBL" id="JAMYWD010000011">
    <property type="protein sequence ID" value="KAJ4955408.1"/>
    <property type="molecule type" value="Genomic_DNA"/>
</dbReference>
<dbReference type="AlphaFoldDB" id="A0A9Q0GX20"/>
<protein>
    <recommendedName>
        <fullName evidence="4">EID1-like F-box protein 3</fullName>
    </recommendedName>
</protein>
<sequence>MSSGNQKSRLNPPGNDVAEFSESGIVNERILMLVFEFVNWDPHLLSRTACVSRKLHAVAKRLLWRHLCMSRAPRMVVALVNGVPNGYQVGGGWHVLAKLLLFCCGCESNRHFRVNQSLPGHFAKTSRFSKTSGRSFLTKKFREDLLYVSDPCEHAMEGHEEDLGVYRGVFRGFRRSKTRDCLIGRRVELEENVRCPYCGARVWSMTSAGLVPKSAWRRLGSHEGALEYFVCVNGHLHGFCWLAPLSSDEDDDELDEDIDDGVHENCDSQMEEEGRPSSSGEMIEVGSTVDWLGHRSFSSPPV</sequence>
<reference evidence="2" key="1">
    <citation type="journal article" date="2023" name="Plant J.">
        <title>The genome of the king protea, Protea cynaroides.</title>
        <authorList>
            <person name="Chang J."/>
            <person name="Duong T.A."/>
            <person name="Schoeman C."/>
            <person name="Ma X."/>
            <person name="Roodt D."/>
            <person name="Barker N."/>
            <person name="Li Z."/>
            <person name="Van de Peer Y."/>
            <person name="Mizrachi E."/>
        </authorList>
    </citation>
    <scope>NUCLEOTIDE SEQUENCE</scope>
    <source>
        <tissue evidence="2">Young leaves</tissue>
    </source>
</reference>
<evidence type="ECO:0000313" key="3">
    <source>
        <dbReference type="Proteomes" id="UP001141806"/>
    </source>
</evidence>
<accession>A0A9Q0GX20</accession>
<evidence type="ECO:0000256" key="1">
    <source>
        <dbReference type="SAM" id="MobiDB-lite"/>
    </source>
</evidence>
<evidence type="ECO:0008006" key="4">
    <source>
        <dbReference type="Google" id="ProtNLM"/>
    </source>
</evidence>
<dbReference type="OrthoDB" id="761790at2759"/>
<organism evidence="2 3">
    <name type="scientific">Protea cynaroides</name>
    <dbReference type="NCBI Taxonomy" id="273540"/>
    <lineage>
        <taxon>Eukaryota</taxon>
        <taxon>Viridiplantae</taxon>
        <taxon>Streptophyta</taxon>
        <taxon>Embryophyta</taxon>
        <taxon>Tracheophyta</taxon>
        <taxon>Spermatophyta</taxon>
        <taxon>Magnoliopsida</taxon>
        <taxon>Proteales</taxon>
        <taxon>Proteaceae</taxon>
        <taxon>Protea</taxon>
    </lineage>
</organism>
<proteinExistence type="predicted"/>
<gene>
    <name evidence="2" type="ORF">NE237_012191</name>
</gene>
<dbReference type="InterPro" id="IPR040267">
    <property type="entry name" value="EID1-like"/>
</dbReference>
<feature type="region of interest" description="Disordered" evidence="1">
    <location>
        <begin position="251"/>
        <end position="283"/>
    </location>
</feature>
<evidence type="ECO:0000313" key="2">
    <source>
        <dbReference type="EMBL" id="KAJ4955408.1"/>
    </source>
</evidence>
<comment type="caution">
    <text evidence="2">The sequence shown here is derived from an EMBL/GenBank/DDBJ whole genome shotgun (WGS) entry which is preliminary data.</text>
</comment>
<dbReference type="PANTHER" id="PTHR31348:SF3">
    <property type="entry name" value="EID1-LIKE F-BOX PROTEIN 3"/>
    <property type="match status" value="1"/>
</dbReference>